<dbReference type="SUPFAM" id="SSF52540">
    <property type="entry name" value="P-loop containing nucleoside triphosphate hydrolases"/>
    <property type="match status" value="1"/>
</dbReference>
<gene>
    <name evidence="12" type="primary">metN2</name>
    <name evidence="12" type="ORF">NCCP1664_20540</name>
</gene>
<dbReference type="AlphaFoldDB" id="A0A5A7NS66"/>
<dbReference type="GO" id="GO:0005886">
    <property type="term" value="C:plasma membrane"/>
    <property type="evidence" value="ECO:0007669"/>
    <property type="project" value="UniProtKB-ARBA"/>
</dbReference>
<keyword evidence="5 12" id="KW-0067">ATP-binding</keyword>
<keyword evidence="7" id="KW-0029">Amino-acid transport</keyword>
<dbReference type="RefSeq" id="WP_308655504.1">
    <property type="nucleotide sequence ID" value="NZ_BKDJ01000010.1"/>
</dbReference>
<dbReference type="Gene3D" id="3.40.50.300">
    <property type="entry name" value="P-loop containing nucleotide triphosphate hydrolases"/>
    <property type="match status" value="1"/>
</dbReference>
<keyword evidence="3" id="KW-1003">Cell membrane</keyword>
<evidence type="ECO:0000256" key="9">
    <source>
        <dbReference type="ARBA" id="ARBA00054718"/>
    </source>
</evidence>
<evidence type="ECO:0000256" key="7">
    <source>
        <dbReference type="ARBA" id="ARBA00022970"/>
    </source>
</evidence>
<reference evidence="12 13" key="1">
    <citation type="submission" date="2019-09" db="EMBL/GenBank/DDBJ databases">
        <title>Arthrobacter zafarii sp. nov., a moderately thermotolerant and halotolerant actinobacterium isolated from Cholistan desert soil of Pakistan.</title>
        <authorList>
            <person name="Amin A."/>
            <person name="Ahmed I."/>
            <person name="Khalid N."/>
            <person name="Schumann P."/>
            <person name="Busse H.J."/>
            <person name="Khan I.U."/>
            <person name="Li S."/>
            <person name="Li W.J."/>
        </authorList>
    </citation>
    <scope>NUCLEOTIDE SEQUENCE [LARGE SCALE GENOMIC DNA]</scope>
    <source>
        <strain evidence="12 13">NCCP-1664</strain>
    </source>
</reference>
<comment type="function">
    <text evidence="9">Part of the ABC transporter FtsEX involved in cellular division. Has ATPase activity.</text>
</comment>
<comment type="caution">
    <text evidence="12">The sequence shown here is derived from an EMBL/GenBank/DDBJ whole genome shotgun (WGS) entry which is preliminary data.</text>
</comment>
<name>A0A5A7NS66_9MICC</name>
<dbReference type="InterPro" id="IPR017871">
    <property type="entry name" value="ABC_transporter-like_CS"/>
</dbReference>
<keyword evidence="4" id="KW-0547">Nucleotide-binding</keyword>
<keyword evidence="13" id="KW-1185">Reference proteome</keyword>
<evidence type="ECO:0000313" key="13">
    <source>
        <dbReference type="Proteomes" id="UP000325307"/>
    </source>
</evidence>
<evidence type="ECO:0000256" key="8">
    <source>
        <dbReference type="ARBA" id="ARBA00023136"/>
    </source>
</evidence>
<keyword evidence="8" id="KW-0472">Membrane</keyword>
<evidence type="ECO:0000256" key="4">
    <source>
        <dbReference type="ARBA" id="ARBA00022741"/>
    </source>
</evidence>
<comment type="similarity">
    <text evidence="1">Belongs to the ABC transporter superfamily.</text>
</comment>
<comment type="subunit">
    <text evidence="10">Homodimer. Forms a membrane-associated complex with FtsX.</text>
</comment>
<dbReference type="GO" id="GO:0016887">
    <property type="term" value="F:ATP hydrolysis activity"/>
    <property type="evidence" value="ECO:0007669"/>
    <property type="project" value="InterPro"/>
</dbReference>
<dbReference type="PANTHER" id="PTHR43166:SF30">
    <property type="entry name" value="METHIONINE IMPORT ATP-BINDING PROTEIN METN"/>
    <property type="match status" value="1"/>
</dbReference>
<feature type="domain" description="ABC transporter" evidence="11">
    <location>
        <begin position="16"/>
        <end position="259"/>
    </location>
</feature>
<dbReference type="InterPro" id="IPR027417">
    <property type="entry name" value="P-loop_NTPase"/>
</dbReference>
<evidence type="ECO:0000256" key="5">
    <source>
        <dbReference type="ARBA" id="ARBA00022840"/>
    </source>
</evidence>
<dbReference type="InterPro" id="IPR003593">
    <property type="entry name" value="AAA+_ATPase"/>
</dbReference>
<evidence type="ECO:0000256" key="10">
    <source>
        <dbReference type="ARBA" id="ARBA00063837"/>
    </source>
</evidence>
<dbReference type="PROSITE" id="PS50893">
    <property type="entry name" value="ABC_TRANSPORTER_2"/>
    <property type="match status" value="1"/>
</dbReference>
<keyword evidence="6" id="KW-1278">Translocase</keyword>
<evidence type="ECO:0000313" key="12">
    <source>
        <dbReference type="EMBL" id="GER23559.1"/>
    </source>
</evidence>
<dbReference type="Proteomes" id="UP000325307">
    <property type="component" value="Unassembled WGS sequence"/>
</dbReference>
<sequence length="356" mass="37962">MSATAARAHAPARGAVRFEHVTKTYMPRNGRPGTGVTALDDVTLDLPAGRITGVIGRSGAGKSTLLRTVNLLERPTSGRVLLDGEDIATATGPALRDLRRRIGMVFQHFSLMASKTVWENVRLPLRLAGVGAAEADRRVAELLELVGLDHRADAYPGQLSGGQKQRVGIARALVQDPEILLCDEATSALDPETTHSILALLRRINRERGVTVLLITHEMGVIQEICDEVAVIDGGRVVEHGPVWRVLSAPAHGTTRALLHSFRRNSAEELEAEVADVEHGGGARLVLRFDGLRPVDVAAVVAHLQHDAGSPVQLLASSVSPVQGRPQGHLVLAAQAPDAGALLERARAVADRVEVL</sequence>
<evidence type="ECO:0000256" key="1">
    <source>
        <dbReference type="ARBA" id="ARBA00005417"/>
    </source>
</evidence>
<protein>
    <submittedName>
        <fullName evidence="12">Methionine import ATP-binding protein MetN 2</fullName>
    </submittedName>
</protein>
<proteinExistence type="inferred from homology"/>
<keyword evidence="2" id="KW-0813">Transport</keyword>
<dbReference type="PANTHER" id="PTHR43166">
    <property type="entry name" value="AMINO ACID IMPORT ATP-BINDING PROTEIN"/>
    <property type="match status" value="1"/>
</dbReference>
<dbReference type="InterPro" id="IPR003439">
    <property type="entry name" value="ABC_transporter-like_ATP-bd"/>
</dbReference>
<evidence type="ECO:0000259" key="11">
    <source>
        <dbReference type="PROSITE" id="PS50893"/>
    </source>
</evidence>
<organism evidence="12 13">
    <name type="scientific">Zafaria cholistanensis</name>
    <dbReference type="NCBI Taxonomy" id="1682741"/>
    <lineage>
        <taxon>Bacteria</taxon>
        <taxon>Bacillati</taxon>
        <taxon>Actinomycetota</taxon>
        <taxon>Actinomycetes</taxon>
        <taxon>Micrococcales</taxon>
        <taxon>Micrococcaceae</taxon>
        <taxon>Zafaria</taxon>
    </lineage>
</organism>
<dbReference type="PROSITE" id="PS00211">
    <property type="entry name" value="ABC_TRANSPORTER_1"/>
    <property type="match status" value="1"/>
</dbReference>
<evidence type="ECO:0000256" key="2">
    <source>
        <dbReference type="ARBA" id="ARBA00022448"/>
    </source>
</evidence>
<dbReference type="FunFam" id="3.40.50.300:FF:000056">
    <property type="entry name" value="Cell division ATP-binding protein FtsE"/>
    <property type="match status" value="1"/>
</dbReference>
<evidence type="ECO:0000256" key="6">
    <source>
        <dbReference type="ARBA" id="ARBA00022967"/>
    </source>
</evidence>
<dbReference type="EMBL" id="BKDJ01000010">
    <property type="protein sequence ID" value="GER23559.1"/>
    <property type="molecule type" value="Genomic_DNA"/>
</dbReference>
<dbReference type="GO" id="GO:0005524">
    <property type="term" value="F:ATP binding"/>
    <property type="evidence" value="ECO:0007669"/>
    <property type="project" value="UniProtKB-KW"/>
</dbReference>
<dbReference type="InterPro" id="IPR050086">
    <property type="entry name" value="MetN_ABC_transporter-like"/>
</dbReference>
<dbReference type="InterPro" id="IPR041701">
    <property type="entry name" value="MetN_ABC"/>
</dbReference>
<dbReference type="GO" id="GO:0006865">
    <property type="term" value="P:amino acid transport"/>
    <property type="evidence" value="ECO:0007669"/>
    <property type="project" value="UniProtKB-KW"/>
</dbReference>
<dbReference type="SMART" id="SM00382">
    <property type="entry name" value="AAA"/>
    <property type="match status" value="1"/>
</dbReference>
<accession>A0A5A7NS66</accession>
<dbReference type="CDD" id="cd03258">
    <property type="entry name" value="ABC_MetN_methionine_transporter"/>
    <property type="match status" value="1"/>
</dbReference>
<evidence type="ECO:0000256" key="3">
    <source>
        <dbReference type="ARBA" id="ARBA00022475"/>
    </source>
</evidence>
<dbReference type="Pfam" id="PF00005">
    <property type="entry name" value="ABC_tran"/>
    <property type="match status" value="1"/>
</dbReference>